<protein>
    <submittedName>
        <fullName evidence="2">Uncharacterized protein</fullName>
    </submittedName>
</protein>
<dbReference type="Gene3D" id="1.10.10.2590">
    <property type="entry name" value="BEN domain"/>
    <property type="match status" value="1"/>
</dbReference>
<organism evidence="2 3">
    <name type="scientific">Cotesia glomerata</name>
    <name type="common">Lepidopteran parasitic wasp</name>
    <name type="synonym">Apanteles glomeratus</name>
    <dbReference type="NCBI Taxonomy" id="32391"/>
    <lineage>
        <taxon>Eukaryota</taxon>
        <taxon>Metazoa</taxon>
        <taxon>Ecdysozoa</taxon>
        <taxon>Arthropoda</taxon>
        <taxon>Hexapoda</taxon>
        <taxon>Insecta</taxon>
        <taxon>Pterygota</taxon>
        <taxon>Neoptera</taxon>
        <taxon>Endopterygota</taxon>
        <taxon>Hymenoptera</taxon>
        <taxon>Apocrita</taxon>
        <taxon>Ichneumonoidea</taxon>
        <taxon>Braconidae</taxon>
        <taxon>Microgastrinae</taxon>
        <taxon>Cotesia</taxon>
    </lineage>
</organism>
<name>A0AAV7IVR2_COTGL</name>
<comment type="caution">
    <text evidence="2">The sequence shown here is derived from an EMBL/GenBank/DDBJ whole genome shotgun (WGS) entry which is preliminary data.</text>
</comment>
<dbReference type="EMBL" id="JAHXZJ010000378">
    <property type="protein sequence ID" value="KAH0559114.1"/>
    <property type="molecule type" value="Genomic_DNA"/>
</dbReference>
<feature type="coiled-coil region" evidence="1">
    <location>
        <begin position="209"/>
        <end position="243"/>
    </location>
</feature>
<dbReference type="Proteomes" id="UP000826195">
    <property type="component" value="Unassembled WGS sequence"/>
</dbReference>
<evidence type="ECO:0000313" key="3">
    <source>
        <dbReference type="Proteomes" id="UP000826195"/>
    </source>
</evidence>
<evidence type="ECO:0000313" key="2">
    <source>
        <dbReference type="EMBL" id="KAH0559114.1"/>
    </source>
</evidence>
<evidence type="ECO:0000256" key="1">
    <source>
        <dbReference type="SAM" id="Coils"/>
    </source>
</evidence>
<dbReference type="AlphaFoldDB" id="A0AAV7IVR2"/>
<keyword evidence="1" id="KW-0175">Coiled coil</keyword>
<accession>A0AAV7IVR2</accession>
<sequence length="336" mass="37897">MSVPKKPMLALLQWIGGEYDQSYTAGVPITWILDFDSETFDPCDMDTSYVVEWQESKKGSKPKKGWKCYDARVIKISRSLKSLEKEIEILEGLVSPLRPVRTLEAIRNNLKNPLKRTLEKEFEDSTVTGQPDSQKPGISNEKLFAKKKCGNAMVQSDNLQNKCNDDSIQDCEHEEIPEQLLENKDGGKATSNQHIHRDNQLIKQMLSTLVNEVRDLKKSQAEMNRVQANNQNHQQDANALVEIGHAGSNVFIQHQQWLTADSRSTFQSMGLSLVRALFDDEILLQSNFKGGASKINKNAPQRPGLDANIMAAIKGELLLELLLITYATILKTYQQI</sequence>
<gene>
    <name evidence="2" type="ORF">KQX54_001189</name>
</gene>
<proteinExistence type="predicted"/>
<reference evidence="2 3" key="1">
    <citation type="journal article" date="2021" name="J. Hered.">
        <title>A chromosome-level genome assembly of the parasitoid wasp, Cotesia glomerata (Hymenoptera: Braconidae).</title>
        <authorList>
            <person name="Pinto B.J."/>
            <person name="Weis J.J."/>
            <person name="Gamble T."/>
            <person name="Ode P.J."/>
            <person name="Paul R."/>
            <person name="Zaspel J.M."/>
        </authorList>
    </citation>
    <scope>NUCLEOTIDE SEQUENCE [LARGE SCALE GENOMIC DNA]</scope>
    <source>
        <strain evidence="2">CgM1</strain>
    </source>
</reference>
<keyword evidence="3" id="KW-1185">Reference proteome</keyword>